<name>A0A3A6Q6V5_9VIBR</name>
<evidence type="ECO:0000313" key="1">
    <source>
        <dbReference type="EMBL" id="RJX66528.1"/>
    </source>
</evidence>
<protein>
    <submittedName>
        <fullName evidence="1">Uncharacterized protein</fullName>
    </submittedName>
</protein>
<reference evidence="1 2" key="1">
    <citation type="submission" date="2018-08" db="EMBL/GenBank/DDBJ databases">
        <title>Vibrio isolated from the Eastern China Marginal Seas.</title>
        <authorList>
            <person name="Li Y."/>
        </authorList>
    </citation>
    <scope>NUCLEOTIDE SEQUENCE [LARGE SCALE GENOMIC DNA]</scope>
    <source>
        <strain evidence="1 2">BEI233</strain>
    </source>
</reference>
<dbReference type="OrthoDB" id="5878428at2"/>
<dbReference type="AlphaFoldDB" id="A0A3A6Q6V5"/>
<sequence length="112" mass="12880">MSSLLLNLLLLVTPSHSTGPDTLPLSCDLHDSNDRFLFYRSQMVYRSEQFIIFQNFKGRVVSQVDMKTGELIRTTYIGDGYTPQYQILLGQCSEAQHILDFWALDDITFDSH</sequence>
<organism evidence="1 2">
    <name type="scientific">Vibrio sinensis</name>
    <dbReference type="NCBI Taxonomy" id="2302434"/>
    <lineage>
        <taxon>Bacteria</taxon>
        <taxon>Pseudomonadati</taxon>
        <taxon>Pseudomonadota</taxon>
        <taxon>Gammaproteobacteria</taxon>
        <taxon>Vibrionales</taxon>
        <taxon>Vibrionaceae</taxon>
        <taxon>Vibrio</taxon>
    </lineage>
</organism>
<keyword evidence="2" id="KW-1185">Reference proteome</keyword>
<gene>
    <name evidence="1" type="ORF">DZ860_19800</name>
</gene>
<evidence type="ECO:0000313" key="2">
    <source>
        <dbReference type="Proteomes" id="UP000273252"/>
    </source>
</evidence>
<comment type="caution">
    <text evidence="1">The sequence shown here is derived from an EMBL/GenBank/DDBJ whole genome shotgun (WGS) entry which is preliminary data.</text>
</comment>
<dbReference type="EMBL" id="QVMU01000027">
    <property type="protein sequence ID" value="RJX66528.1"/>
    <property type="molecule type" value="Genomic_DNA"/>
</dbReference>
<dbReference type="Proteomes" id="UP000273252">
    <property type="component" value="Unassembled WGS sequence"/>
</dbReference>
<proteinExistence type="predicted"/>
<accession>A0A3A6Q6V5</accession>
<dbReference type="RefSeq" id="WP_120034593.1">
    <property type="nucleotide sequence ID" value="NZ_QVMU01000027.1"/>
</dbReference>